<gene>
    <name evidence="2" type="ORF">HanXRQr2_Chr11g0508001</name>
</gene>
<organism evidence="2 3">
    <name type="scientific">Helianthus annuus</name>
    <name type="common">Common sunflower</name>
    <dbReference type="NCBI Taxonomy" id="4232"/>
    <lineage>
        <taxon>Eukaryota</taxon>
        <taxon>Viridiplantae</taxon>
        <taxon>Streptophyta</taxon>
        <taxon>Embryophyta</taxon>
        <taxon>Tracheophyta</taxon>
        <taxon>Spermatophyta</taxon>
        <taxon>Magnoliopsida</taxon>
        <taxon>eudicotyledons</taxon>
        <taxon>Gunneridae</taxon>
        <taxon>Pentapetalae</taxon>
        <taxon>asterids</taxon>
        <taxon>campanulids</taxon>
        <taxon>Asterales</taxon>
        <taxon>Asteraceae</taxon>
        <taxon>Asteroideae</taxon>
        <taxon>Heliantheae alliance</taxon>
        <taxon>Heliantheae</taxon>
        <taxon>Helianthus</taxon>
    </lineage>
</organism>
<feature type="region of interest" description="Disordered" evidence="1">
    <location>
        <begin position="1"/>
        <end position="20"/>
    </location>
</feature>
<sequence length="199" mass="19532">MAASAATPSAGVTVSASGATPAAAEVTSPTHVSKKCKTFAVPTLTAFEAMQAAYALPLCITGGVQGQGVTPTSLASAGVTSPAVVVTDLSELILKASSTAAVSCAMPSSLPTATMTMTNSPISTPLPSSIAPSSLFDSPVSVFSATEKEMPTVSAAHEATSVGVAAVSNAGGSSSGIANDGACLVDDLYLPTINWDPHM</sequence>
<accession>A0A9K3N1C2</accession>
<reference evidence="2" key="1">
    <citation type="journal article" date="2017" name="Nature">
        <title>The sunflower genome provides insights into oil metabolism, flowering and Asterid evolution.</title>
        <authorList>
            <person name="Badouin H."/>
            <person name="Gouzy J."/>
            <person name="Grassa C.J."/>
            <person name="Murat F."/>
            <person name="Staton S.E."/>
            <person name="Cottret L."/>
            <person name="Lelandais-Briere C."/>
            <person name="Owens G.L."/>
            <person name="Carrere S."/>
            <person name="Mayjonade B."/>
            <person name="Legrand L."/>
            <person name="Gill N."/>
            <person name="Kane N.C."/>
            <person name="Bowers J.E."/>
            <person name="Hubner S."/>
            <person name="Bellec A."/>
            <person name="Berard A."/>
            <person name="Berges H."/>
            <person name="Blanchet N."/>
            <person name="Boniface M.C."/>
            <person name="Brunel D."/>
            <person name="Catrice O."/>
            <person name="Chaidir N."/>
            <person name="Claudel C."/>
            <person name="Donnadieu C."/>
            <person name="Faraut T."/>
            <person name="Fievet G."/>
            <person name="Helmstetter N."/>
            <person name="King M."/>
            <person name="Knapp S.J."/>
            <person name="Lai Z."/>
            <person name="Le Paslier M.C."/>
            <person name="Lippi Y."/>
            <person name="Lorenzon L."/>
            <person name="Mandel J.R."/>
            <person name="Marage G."/>
            <person name="Marchand G."/>
            <person name="Marquand E."/>
            <person name="Bret-Mestries E."/>
            <person name="Morien E."/>
            <person name="Nambeesan S."/>
            <person name="Nguyen T."/>
            <person name="Pegot-Espagnet P."/>
            <person name="Pouilly N."/>
            <person name="Raftis F."/>
            <person name="Sallet E."/>
            <person name="Schiex T."/>
            <person name="Thomas J."/>
            <person name="Vandecasteele C."/>
            <person name="Vares D."/>
            <person name="Vear F."/>
            <person name="Vautrin S."/>
            <person name="Crespi M."/>
            <person name="Mangin B."/>
            <person name="Burke J.M."/>
            <person name="Salse J."/>
            <person name="Munos S."/>
            <person name="Vincourt P."/>
            <person name="Rieseberg L.H."/>
            <person name="Langlade N.B."/>
        </authorList>
    </citation>
    <scope>NUCLEOTIDE SEQUENCE</scope>
    <source>
        <tissue evidence="2">Leaves</tissue>
    </source>
</reference>
<keyword evidence="3" id="KW-1185">Reference proteome</keyword>
<feature type="compositionally biased region" description="Polar residues" evidence="1">
    <location>
        <begin position="1"/>
        <end position="18"/>
    </location>
</feature>
<evidence type="ECO:0000313" key="3">
    <source>
        <dbReference type="Proteomes" id="UP000215914"/>
    </source>
</evidence>
<evidence type="ECO:0000313" key="2">
    <source>
        <dbReference type="EMBL" id="KAF5783442.1"/>
    </source>
</evidence>
<dbReference type="AlphaFoldDB" id="A0A9K3N1C2"/>
<comment type="caution">
    <text evidence="2">The sequence shown here is derived from an EMBL/GenBank/DDBJ whole genome shotgun (WGS) entry which is preliminary data.</text>
</comment>
<proteinExistence type="predicted"/>
<evidence type="ECO:0000256" key="1">
    <source>
        <dbReference type="SAM" id="MobiDB-lite"/>
    </source>
</evidence>
<dbReference type="EMBL" id="MNCJ02000326">
    <property type="protein sequence ID" value="KAF5783442.1"/>
    <property type="molecule type" value="Genomic_DNA"/>
</dbReference>
<name>A0A9K3N1C2_HELAN</name>
<protein>
    <submittedName>
        <fullName evidence="2">Uncharacterized protein</fullName>
    </submittedName>
</protein>
<dbReference type="Proteomes" id="UP000215914">
    <property type="component" value="Unassembled WGS sequence"/>
</dbReference>
<dbReference type="Gramene" id="mRNA:HanXRQr2_Chr11g0508001">
    <property type="protein sequence ID" value="mRNA:HanXRQr2_Chr11g0508001"/>
    <property type="gene ID" value="HanXRQr2_Chr11g0508001"/>
</dbReference>
<reference evidence="2" key="2">
    <citation type="submission" date="2020-06" db="EMBL/GenBank/DDBJ databases">
        <title>Helianthus annuus Genome sequencing and assembly Release 2.</title>
        <authorList>
            <person name="Gouzy J."/>
            <person name="Langlade N."/>
            <person name="Munos S."/>
        </authorList>
    </citation>
    <scope>NUCLEOTIDE SEQUENCE</scope>
    <source>
        <tissue evidence="2">Leaves</tissue>
    </source>
</reference>